<reference evidence="6" key="1">
    <citation type="submission" date="2019-12" db="EMBL/GenBank/DDBJ databases">
        <title>An insight into the sialome of adult female Ixodes ricinus ticks feeding for 6 days.</title>
        <authorList>
            <person name="Perner J."/>
            <person name="Ribeiro J.M.C."/>
        </authorList>
    </citation>
    <scope>NUCLEOTIDE SEQUENCE</scope>
    <source>
        <strain evidence="6">Semi-engorged</strain>
        <tissue evidence="6">Salivary glands</tissue>
    </source>
</reference>
<evidence type="ECO:0000313" key="6">
    <source>
        <dbReference type="EMBL" id="MXU97254.1"/>
    </source>
</evidence>
<dbReference type="EMBL" id="GIFC01015171">
    <property type="protein sequence ID" value="MXU97254.1"/>
    <property type="molecule type" value="Transcribed_RNA"/>
</dbReference>
<dbReference type="PROSITE" id="PS01031">
    <property type="entry name" value="SHSP"/>
    <property type="match status" value="1"/>
</dbReference>
<evidence type="ECO:0000259" key="5">
    <source>
        <dbReference type="PROSITE" id="PS01031"/>
    </source>
</evidence>
<organism evidence="6">
    <name type="scientific">Ixodes ricinus</name>
    <name type="common">Common tick</name>
    <name type="synonym">Acarus ricinus</name>
    <dbReference type="NCBI Taxonomy" id="34613"/>
    <lineage>
        <taxon>Eukaryota</taxon>
        <taxon>Metazoa</taxon>
        <taxon>Ecdysozoa</taxon>
        <taxon>Arthropoda</taxon>
        <taxon>Chelicerata</taxon>
        <taxon>Arachnida</taxon>
        <taxon>Acari</taxon>
        <taxon>Parasitiformes</taxon>
        <taxon>Ixodida</taxon>
        <taxon>Ixodoidea</taxon>
        <taxon>Ixodidae</taxon>
        <taxon>Ixodinae</taxon>
        <taxon>Ixodes</taxon>
    </lineage>
</organism>
<feature type="compositionally biased region" description="Basic and acidic residues" evidence="4">
    <location>
        <begin position="226"/>
        <end position="236"/>
    </location>
</feature>
<dbReference type="InterPro" id="IPR001436">
    <property type="entry name" value="Alpha-crystallin/sHSP_animal"/>
</dbReference>
<dbReference type="SUPFAM" id="SSF49764">
    <property type="entry name" value="HSP20-like chaperones"/>
    <property type="match status" value="1"/>
</dbReference>
<evidence type="ECO:0000256" key="4">
    <source>
        <dbReference type="SAM" id="MobiDB-lite"/>
    </source>
</evidence>
<comment type="similarity">
    <text evidence="2 3">Belongs to the small heat shock protein (HSP20) family.</text>
</comment>
<proteinExistence type="inferred from homology"/>
<feature type="region of interest" description="Disordered" evidence="4">
    <location>
        <begin position="226"/>
        <end position="257"/>
    </location>
</feature>
<dbReference type="InterPro" id="IPR008978">
    <property type="entry name" value="HSP20-like_chaperone"/>
</dbReference>
<dbReference type="GO" id="GO:0042026">
    <property type="term" value="P:protein refolding"/>
    <property type="evidence" value="ECO:0007669"/>
    <property type="project" value="TreeGrafter"/>
</dbReference>
<keyword evidence="1 6" id="KW-0346">Stress response</keyword>
<accession>A0A6B0V618</accession>
<name>A0A6B0V618_IXORI</name>
<dbReference type="AlphaFoldDB" id="A0A6B0V618"/>
<dbReference type="GO" id="GO:0051082">
    <property type="term" value="F:unfolded protein binding"/>
    <property type="evidence" value="ECO:0007669"/>
    <property type="project" value="TreeGrafter"/>
</dbReference>
<dbReference type="InterPro" id="IPR002068">
    <property type="entry name" value="A-crystallin/Hsp20_dom"/>
</dbReference>
<dbReference type="GO" id="GO:0009408">
    <property type="term" value="P:response to heat"/>
    <property type="evidence" value="ECO:0007669"/>
    <property type="project" value="TreeGrafter"/>
</dbReference>
<sequence>MSLFPLMNRSSDLARRPFDDDFGSSFLDGERFDPPFYHQRFSVQPGDQQQCPHLQRLHVQPRNQQQCPYLQRVHVQPRDQQQCPYLQRVHAQPRDQKQCPYLQRVHVQPRDQQQCPYLQRVHAQPRDQEQCPYLQRQRGHGSQVIVESDPNKFALRVDVRHFAPQEITVKTVDNCVVVHGKHEEKSDETGSYVKREFTRRYVLPEDVDPHTVTSSLSAGGLLAVEAPRKTPKEDPNKPVAITVHHEGASKGGAVKSK</sequence>
<evidence type="ECO:0000256" key="3">
    <source>
        <dbReference type="RuleBase" id="RU003616"/>
    </source>
</evidence>
<dbReference type="PANTHER" id="PTHR45640">
    <property type="entry name" value="HEAT SHOCK PROTEIN HSP-12.2-RELATED"/>
    <property type="match status" value="1"/>
</dbReference>
<dbReference type="Pfam" id="PF00011">
    <property type="entry name" value="HSP20"/>
    <property type="match status" value="1"/>
</dbReference>
<evidence type="ECO:0000256" key="1">
    <source>
        <dbReference type="ARBA" id="ARBA00023016"/>
    </source>
</evidence>
<dbReference type="PANTHER" id="PTHR45640:SF13">
    <property type="entry name" value="HEAT SHOCK PROTEIN 22-RELATED"/>
    <property type="match status" value="1"/>
</dbReference>
<dbReference type="CDD" id="cd06526">
    <property type="entry name" value="metazoan_ACD"/>
    <property type="match status" value="1"/>
</dbReference>
<dbReference type="GO" id="GO:0005737">
    <property type="term" value="C:cytoplasm"/>
    <property type="evidence" value="ECO:0007669"/>
    <property type="project" value="TreeGrafter"/>
</dbReference>
<evidence type="ECO:0000256" key="2">
    <source>
        <dbReference type="PROSITE-ProRule" id="PRU00285"/>
    </source>
</evidence>
<dbReference type="Gene3D" id="2.60.40.790">
    <property type="match status" value="1"/>
</dbReference>
<protein>
    <submittedName>
        <fullName evidence="6">Putative heat shock-related protein</fullName>
    </submittedName>
</protein>
<feature type="domain" description="SHSP" evidence="5">
    <location>
        <begin position="135"/>
        <end position="244"/>
    </location>
</feature>
<dbReference type="GO" id="GO:0005634">
    <property type="term" value="C:nucleus"/>
    <property type="evidence" value="ECO:0007669"/>
    <property type="project" value="TreeGrafter"/>
</dbReference>